<dbReference type="PANTHER" id="PTHR11117">
    <property type="entry name" value="SUCCINYL-COA LIGASE SUBUNIT ALPHA"/>
    <property type="match status" value="1"/>
</dbReference>
<dbReference type="PANTHER" id="PTHR11117:SF2">
    <property type="entry name" value="SUCCINATE--COA LIGASE [ADP_GDP-FORMING] SUBUNIT ALPHA, MITOCHONDRIAL"/>
    <property type="match status" value="1"/>
</dbReference>
<evidence type="ECO:0000313" key="4">
    <source>
        <dbReference type="Proteomes" id="UP000289200"/>
    </source>
</evidence>
<dbReference type="GO" id="GO:0006099">
    <property type="term" value="P:tricarboxylic acid cycle"/>
    <property type="evidence" value="ECO:0007669"/>
    <property type="project" value="UniProtKB-KW"/>
</dbReference>
<evidence type="ECO:0000313" key="3">
    <source>
        <dbReference type="EMBL" id="VCU11230.1"/>
    </source>
</evidence>
<keyword evidence="4" id="KW-1185">Reference proteome</keyword>
<dbReference type="AlphaFoldDB" id="A0A3S4CKA2"/>
<comment type="caution">
    <text evidence="3">The sequence shown here is derived from an EMBL/GenBank/DDBJ whole genome shotgun (WGS) entry which is preliminary data.</text>
</comment>
<dbReference type="SUPFAM" id="SSF51735">
    <property type="entry name" value="NAD(P)-binding Rossmann-fold domains"/>
    <property type="match status" value="1"/>
</dbReference>
<evidence type="ECO:0000259" key="2">
    <source>
        <dbReference type="Pfam" id="PF13607"/>
    </source>
</evidence>
<dbReference type="InterPro" id="IPR016102">
    <property type="entry name" value="Succinyl-CoA_synth-like"/>
</dbReference>
<dbReference type="InterPro" id="IPR036969">
    <property type="entry name" value="Citrate_synthase_sf"/>
</dbReference>
<dbReference type="SUPFAM" id="SSF48256">
    <property type="entry name" value="Citrate synthase"/>
    <property type="match status" value="1"/>
</dbReference>
<accession>A0A3S4CKA2</accession>
<dbReference type="GO" id="GO:0004776">
    <property type="term" value="F:succinate-CoA ligase (GDP-forming) activity"/>
    <property type="evidence" value="ECO:0007669"/>
    <property type="project" value="TreeGrafter"/>
</dbReference>
<dbReference type="OrthoDB" id="9807426at2"/>
<dbReference type="GO" id="GO:0009361">
    <property type="term" value="C:succinate-CoA ligase complex (ADP-forming)"/>
    <property type="evidence" value="ECO:0007669"/>
    <property type="project" value="TreeGrafter"/>
</dbReference>
<name>A0A3S4CKA2_9BRAD</name>
<dbReference type="GO" id="GO:0004775">
    <property type="term" value="F:succinate-CoA ligase (ADP-forming) activity"/>
    <property type="evidence" value="ECO:0007669"/>
    <property type="project" value="TreeGrafter"/>
</dbReference>
<dbReference type="EMBL" id="UWOC01000203">
    <property type="protein sequence ID" value="VCU11230.1"/>
    <property type="molecule type" value="Genomic_DNA"/>
</dbReference>
<feature type="domain" description="Succinyl-CoA synthetase-like flavodoxin" evidence="2">
    <location>
        <begin position="176"/>
        <end position="282"/>
    </location>
</feature>
<keyword evidence="3" id="KW-0436">Ligase</keyword>
<organism evidence="3 4">
    <name type="scientific">Rhodoplanes serenus</name>
    <dbReference type="NCBI Taxonomy" id="200615"/>
    <lineage>
        <taxon>Bacteria</taxon>
        <taxon>Pseudomonadati</taxon>
        <taxon>Pseudomonadota</taxon>
        <taxon>Alphaproteobacteria</taxon>
        <taxon>Hyphomicrobiales</taxon>
        <taxon>Nitrobacteraceae</taxon>
        <taxon>Rhodoplanes</taxon>
    </lineage>
</organism>
<evidence type="ECO:0000256" key="1">
    <source>
        <dbReference type="ARBA" id="ARBA00022532"/>
    </source>
</evidence>
<reference evidence="4" key="1">
    <citation type="submission" date="2018-10" db="EMBL/GenBank/DDBJ databases">
        <authorList>
            <person name="Peiro R."/>
            <person name="Begona"/>
            <person name="Cbmso G."/>
            <person name="Lopez M."/>
            <person name="Gonzalez S."/>
            <person name="Sacristan E."/>
            <person name="Castillo E."/>
        </authorList>
    </citation>
    <scope>NUCLEOTIDE SEQUENCE [LARGE SCALE GENOMIC DNA]</scope>
</reference>
<gene>
    <name evidence="3" type="primary">sucD_4</name>
    <name evidence="3" type="ORF">RHODGE_RHODGE_04761</name>
</gene>
<dbReference type="RefSeq" id="WP_129611495.1">
    <property type="nucleotide sequence ID" value="NZ_UWOC01000203.1"/>
</dbReference>
<dbReference type="SUPFAM" id="SSF52210">
    <property type="entry name" value="Succinyl-CoA synthetase domains"/>
    <property type="match status" value="1"/>
</dbReference>
<dbReference type="GO" id="GO:0046912">
    <property type="term" value="F:acyltransferase activity, acyl groups converted into alkyl on transfer"/>
    <property type="evidence" value="ECO:0007669"/>
    <property type="project" value="InterPro"/>
</dbReference>
<dbReference type="Gene3D" id="3.40.50.720">
    <property type="entry name" value="NAD(P)-binding Rossmann-like Domain"/>
    <property type="match status" value="1"/>
</dbReference>
<dbReference type="Proteomes" id="UP000289200">
    <property type="component" value="Unassembled WGS sequence"/>
</dbReference>
<keyword evidence="1" id="KW-0816">Tricarboxylic acid cycle</keyword>
<dbReference type="Gene3D" id="3.40.50.261">
    <property type="entry name" value="Succinyl-CoA synthetase domains"/>
    <property type="match status" value="1"/>
</dbReference>
<dbReference type="Pfam" id="PF13607">
    <property type="entry name" value="Succ_CoA_lig"/>
    <property type="match status" value="1"/>
</dbReference>
<proteinExistence type="predicted"/>
<dbReference type="InterPro" id="IPR036291">
    <property type="entry name" value="NAD(P)-bd_dom_sf"/>
</dbReference>
<sequence>MHKDGIGPFKYFVGISSLDQVASRHDRVCVLNVLGGESKDVTPVGHVYSGGNVVFGTSPGRSGQSLKTSLGDIPVYNDVREGMEAGHRFNCGVIYLPPSGARDGVAELIRVNPELRKIFMVTEKVSVHDAREIRAMGQQNGIDIFGGNSLGVADAWNEVRIGGALGGDAPREALRRGSIAIYSNSGNFTTTMATYLRMAGWGTTTLISSGKDVYIHFAAPEFAYALANDMRSKAAVLYVEPGGHYELEATFTKPVVACVVGRWKSKLTRPVGHAGAMSGGDDDAAAKERWFMEKFEVDGVFTPERPVFSRKGAVVTNIAHITHALTAVMQANACLPDFEPEGNLSLKPWFGSNMGLVLPAELDLPVVEAMPPYGAEIARLNRQIGTVFPRQSMKDASGASQMDPSTQVTTLHGVSVLDAAQHPLEANVALALLRQVGGPNDRALINVMVGASLGLFGTPMLAAAEAARAAGNAPNAVLAAAAAITGPRAFEGTRRLVRLLLEAFSNARLASVLDDGFDVATVAMDEASRALFVTDAEDPIAEALITGVAARGAKAPFVRWLRTLPGHPTADAVRAAIAASLAWGPLLRKRISPLTAETLPWWLHLFGVLIGASVEADRHAPGAFCGYDEETLLRTASLGEVACTALIGRAADPDAQFAFQTLIGLLLSNGPGTISAQGAKGAVSSDGPEAPDRVQLNKAMLGFLSHCGYAHGGNGFEGIAFLIEQFAPIDLDDPGRRDHGLDLAALAKAFARTYKTYKTEKKQVGSLAFQKIPGVNHPVFKDKPVNKDPREVFVRELYERRGEYNIFHEFYHAVVQALFEAGISRNVYCVNVDALIAAVLLKLMWRPFRAGAFGRDRLETAAFTVFLYARMLGCAAEADDHLNRGRDMDTRTPASKCAFVS</sequence>
<dbReference type="InterPro" id="IPR032875">
    <property type="entry name" value="Succ_CoA_lig_flav_dom"/>
</dbReference>
<protein>
    <submittedName>
        <fullName evidence="3">Succinate--CoA ligase [ADP-forming] subunit alpha</fullName>
    </submittedName>
</protein>